<dbReference type="AlphaFoldDB" id="A0A2S5KP58"/>
<evidence type="ECO:0000313" key="3">
    <source>
        <dbReference type="Proteomes" id="UP000238196"/>
    </source>
</evidence>
<feature type="non-terminal residue" evidence="2">
    <location>
        <position position="166"/>
    </location>
</feature>
<evidence type="ECO:0000259" key="1">
    <source>
        <dbReference type="Pfam" id="PF14525"/>
    </source>
</evidence>
<dbReference type="EMBL" id="PRLP01000050">
    <property type="protein sequence ID" value="PPC76520.1"/>
    <property type="molecule type" value="Genomic_DNA"/>
</dbReference>
<dbReference type="Pfam" id="PF14525">
    <property type="entry name" value="AraC_binding_2"/>
    <property type="match status" value="1"/>
</dbReference>
<evidence type="ECO:0000313" key="2">
    <source>
        <dbReference type="EMBL" id="PPC76520.1"/>
    </source>
</evidence>
<comment type="caution">
    <text evidence="2">The sequence shown here is derived from an EMBL/GenBank/DDBJ whole genome shotgun (WGS) entry which is preliminary data.</text>
</comment>
<protein>
    <submittedName>
        <fullName evidence="2">Transcriptional regulator</fullName>
    </submittedName>
</protein>
<organism evidence="2 3">
    <name type="scientific">Proteobacteria bacterium 228</name>
    <dbReference type="NCBI Taxonomy" id="2083153"/>
    <lineage>
        <taxon>Bacteria</taxon>
        <taxon>Pseudomonadati</taxon>
        <taxon>Pseudomonadota</taxon>
    </lineage>
</organism>
<name>A0A2S5KP58_9PROT</name>
<dbReference type="InterPro" id="IPR035418">
    <property type="entry name" value="AraC-bd_2"/>
</dbReference>
<gene>
    <name evidence="2" type="ORF">C4K68_14960</name>
</gene>
<dbReference type="Proteomes" id="UP000238196">
    <property type="component" value="Unassembled WGS sequence"/>
</dbReference>
<proteinExistence type="predicted"/>
<reference evidence="2 3" key="1">
    <citation type="submission" date="2018-02" db="EMBL/GenBank/DDBJ databases">
        <title>novel marine gammaproteobacteria from coastal saline agro ecosystem.</title>
        <authorList>
            <person name="Krishnan R."/>
            <person name="Ramesh Kumar N."/>
        </authorList>
    </citation>
    <scope>NUCLEOTIDE SEQUENCE [LARGE SCALE GENOMIC DNA]</scope>
    <source>
        <strain evidence="2 3">228</strain>
    </source>
</reference>
<feature type="domain" description="Transcription regulator HTH AraC- type ligand binding" evidence="1">
    <location>
        <begin position="20"/>
        <end position="165"/>
    </location>
</feature>
<accession>A0A2S5KP58</accession>
<sequence>MHHDTLTLQASHGSASEALAWMRDICGPHRLQTSRRAPVAFSHQGMRLPGCGSVLGEISYGTAVRLQLDAVDALQAYSISLPLQGAQQLCGGGSRWRSTSHCGLVISPAAELQLDMDRGCRKLQLVLRRAAVNQVAEQLLGQALTDTLQFQPDMQLHGAEVAAWWL</sequence>